<reference evidence="1" key="2">
    <citation type="submission" date="2020-09" db="EMBL/GenBank/DDBJ databases">
        <authorList>
            <person name="Sun Q."/>
            <person name="Zhou Y."/>
        </authorList>
    </citation>
    <scope>NUCLEOTIDE SEQUENCE</scope>
    <source>
        <strain evidence="1">CGMCC 1.3617</strain>
    </source>
</reference>
<gene>
    <name evidence="1" type="ORF">GCM10011320_19860</name>
</gene>
<comment type="caution">
    <text evidence="1">The sequence shown here is derived from an EMBL/GenBank/DDBJ whole genome shotgun (WGS) entry which is preliminary data.</text>
</comment>
<dbReference type="AlphaFoldDB" id="A0A917NMY8"/>
<protein>
    <submittedName>
        <fullName evidence="1">Uncharacterized protein</fullName>
    </submittedName>
</protein>
<dbReference type="Proteomes" id="UP000661507">
    <property type="component" value="Unassembled WGS sequence"/>
</dbReference>
<reference evidence="1" key="1">
    <citation type="journal article" date="2014" name="Int. J. Syst. Evol. Microbiol.">
        <title>Complete genome sequence of Corynebacterium casei LMG S-19264T (=DSM 44701T), isolated from a smear-ripened cheese.</title>
        <authorList>
            <consortium name="US DOE Joint Genome Institute (JGI-PGF)"/>
            <person name="Walter F."/>
            <person name="Albersmeier A."/>
            <person name="Kalinowski J."/>
            <person name="Ruckert C."/>
        </authorList>
    </citation>
    <scope>NUCLEOTIDE SEQUENCE</scope>
    <source>
        <strain evidence="1">CGMCC 1.3617</strain>
    </source>
</reference>
<name>A0A917NMY8_9PROT</name>
<sequence length="101" mass="11075">MQVANQTLHHLPQARIRRFTESLHHGIRQAGLVEFAHPGVPTWVYGVNVPQSPPQWKRVRGVPPSGHSCAYGGRMIGTNSTQTSIATTVKGTPILMKSLKL</sequence>
<evidence type="ECO:0000313" key="2">
    <source>
        <dbReference type="Proteomes" id="UP000661507"/>
    </source>
</evidence>
<evidence type="ECO:0000313" key="1">
    <source>
        <dbReference type="EMBL" id="GGJ12651.1"/>
    </source>
</evidence>
<keyword evidence="2" id="KW-1185">Reference proteome</keyword>
<accession>A0A917NMY8</accession>
<organism evidence="1 2">
    <name type="scientific">Neoroseomonas lacus</name>
    <dbReference type="NCBI Taxonomy" id="287609"/>
    <lineage>
        <taxon>Bacteria</taxon>
        <taxon>Pseudomonadati</taxon>
        <taxon>Pseudomonadota</taxon>
        <taxon>Alphaproteobacteria</taxon>
        <taxon>Acetobacterales</taxon>
        <taxon>Acetobacteraceae</taxon>
        <taxon>Neoroseomonas</taxon>
    </lineage>
</organism>
<dbReference type="EMBL" id="BMKW01000004">
    <property type="protein sequence ID" value="GGJ12651.1"/>
    <property type="molecule type" value="Genomic_DNA"/>
</dbReference>
<proteinExistence type="predicted"/>